<dbReference type="Proteomes" id="UP000176815">
    <property type="component" value="Unassembled WGS sequence"/>
</dbReference>
<name>A0A1F4X6B4_UNCKA</name>
<organism evidence="2 3">
    <name type="scientific">candidate division WWE3 bacterium RIFOXYD1_FULL_39_9</name>
    <dbReference type="NCBI Taxonomy" id="1802649"/>
    <lineage>
        <taxon>Bacteria</taxon>
        <taxon>Katanobacteria</taxon>
    </lineage>
</organism>
<evidence type="ECO:0000256" key="1">
    <source>
        <dbReference type="SAM" id="MobiDB-lite"/>
    </source>
</evidence>
<evidence type="ECO:0000313" key="3">
    <source>
        <dbReference type="Proteomes" id="UP000176815"/>
    </source>
</evidence>
<comment type="caution">
    <text evidence="2">The sequence shown here is derived from an EMBL/GenBank/DDBJ whole genome shotgun (WGS) entry which is preliminary data.</text>
</comment>
<sequence length="120" mass="14137">MKKRRDGLQPIRKVVKRITNWGGFLLNPPEECQHKKNLTGGLWVDLGCCQSKTICKNQCERYLSFCKETQYERDSYLVNNNVILPSFKAKDDNEKIEVTEDAIEETTETTEEKPKRRRRE</sequence>
<reference evidence="2 3" key="1">
    <citation type="journal article" date="2016" name="Nat. Commun.">
        <title>Thousands of microbial genomes shed light on interconnected biogeochemical processes in an aquifer system.</title>
        <authorList>
            <person name="Anantharaman K."/>
            <person name="Brown C.T."/>
            <person name="Hug L.A."/>
            <person name="Sharon I."/>
            <person name="Castelle C.J."/>
            <person name="Probst A.J."/>
            <person name="Thomas B.C."/>
            <person name="Singh A."/>
            <person name="Wilkins M.J."/>
            <person name="Karaoz U."/>
            <person name="Brodie E.L."/>
            <person name="Williams K.H."/>
            <person name="Hubbard S.S."/>
            <person name="Banfield J.F."/>
        </authorList>
    </citation>
    <scope>NUCLEOTIDE SEQUENCE [LARGE SCALE GENOMIC DNA]</scope>
</reference>
<protein>
    <submittedName>
        <fullName evidence="2">Uncharacterized protein</fullName>
    </submittedName>
</protein>
<dbReference type="AlphaFoldDB" id="A0A1F4X6B4"/>
<gene>
    <name evidence="2" type="ORF">A2619_04465</name>
</gene>
<proteinExistence type="predicted"/>
<dbReference type="EMBL" id="MEWG01000024">
    <property type="protein sequence ID" value="OGC77240.1"/>
    <property type="molecule type" value="Genomic_DNA"/>
</dbReference>
<evidence type="ECO:0000313" key="2">
    <source>
        <dbReference type="EMBL" id="OGC77240.1"/>
    </source>
</evidence>
<feature type="region of interest" description="Disordered" evidence="1">
    <location>
        <begin position="98"/>
        <end position="120"/>
    </location>
</feature>
<feature type="compositionally biased region" description="Acidic residues" evidence="1">
    <location>
        <begin position="99"/>
        <end position="109"/>
    </location>
</feature>
<accession>A0A1F4X6B4</accession>